<sequence length="303" mass="32680">MSPGLPLDDMHLVMHAPVQGEPNMFDRAMKLLVVLKCRIGAPNIRIPKLCFEKAKVDNSYLKICLRQRPIQSASLVRRSEKAFSIGCGLTLETQATTNLADDSEETKTSGLTSQLIPNSSGVESLVRDVCDTTSIAEFELKLGGFRLYIARDLAGKSEPPPAFASPPPISVSTNKNVEAPVSNGAVSTSLAITKPLSSSGRIESFLDKAADEGLVILQSPMVGFFRRSRTIKGKRTPPSCKEKQIVKEGQVLCYIEQLGGEIPIESDASGEVIKILREDGDPVGYGDALIALLPSFPGIKKLQ</sequence>
<dbReference type="InterPro" id="IPR011053">
    <property type="entry name" value="Single_hybrid_motif"/>
</dbReference>
<evidence type="ECO:0000259" key="1">
    <source>
        <dbReference type="Pfam" id="PF00364"/>
    </source>
</evidence>
<name>A0A6A2YND7_HIBSY</name>
<dbReference type="CDD" id="cd06850">
    <property type="entry name" value="biotinyl_domain"/>
    <property type="match status" value="1"/>
</dbReference>
<evidence type="ECO:0000313" key="3">
    <source>
        <dbReference type="Proteomes" id="UP000436088"/>
    </source>
</evidence>
<dbReference type="Gene3D" id="2.40.50.100">
    <property type="match status" value="1"/>
</dbReference>
<dbReference type="AlphaFoldDB" id="A0A6A2YND7"/>
<gene>
    <name evidence="2" type="ORF">F3Y22_tig00111366pilonHSYRG00137</name>
</gene>
<dbReference type="PANTHER" id="PTHR47597:SF1">
    <property type="entry name" value="IS A MEMBER OF THE PF|00364 BIOTIN-REQUIRING ENZYMES FAMILY-RELATED"/>
    <property type="match status" value="1"/>
</dbReference>
<comment type="caution">
    <text evidence="2">The sequence shown here is derived from an EMBL/GenBank/DDBJ whole genome shotgun (WGS) entry which is preliminary data.</text>
</comment>
<dbReference type="InterPro" id="IPR000089">
    <property type="entry name" value="Biotin_lipoyl"/>
</dbReference>
<dbReference type="PANTHER" id="PTHR47597">
    <property type="entry name" value="IS A MEMBER OF THE PF|00364 BIOTIN-REQUIRING ENZYMES FAMILY-RELATED"/>
    <property type="match status" value="1"/>
</dbReference>
<organism evidence="2 3">
    <name type="scientific">Hibiscus syriacus</name>
    <name type="common">Rose of Sharon</name>
    <dbReference type="NCBI Taxonomy" id="106335"/>
    <lineage>
        <taxon>Eukaryota</taxon>
        <taxon>Viridiplantae</taxon>
        <taxon>Streptophyta</taxon>
        <taxon>Embryophyta</taxon>
        <taxon>Tracheophyta</taxon>
        <taxon>Spermatophyta</taxon>
        <taxon>Magnoliopsida</taxon>
        <taxon>eudicotyledons</taxon>
        <taxon>Gunneridae</taxon>
        <taxon>Pentapetalae</taxon>
        <taxon>rosids</taxon>
        <taxon>malvids</taxon>
        <taxon>Malvales</taxon>
        <taxon>Malvaceae</taxon>
        <taxon>Malvoideae</taxon>
        <taxon>Hibiscus</taxon>
    </lineage>
</organism>
<dbReference type="Pfam" id="PF00364">
    <property type="entry name" value="Biotin_lipoyl"/>
    <property type="match status" value="1"/>
</dbReference>
<reference evidence="2" key="1">
    <citation type="submission" date="2019-09" db="EMBL/GenBank/DDBJ databases">
        <title>Draft genome information of white flower Hibiscus syriacus.</title>
        <authorList>
            <person name="Kim Y.-M."/>
        </authorList>
    </citation>
    <scope>NUCLEOTIDE SEQUENCE [LARGE SCALE GENOMIC DNA]</scope>
    <source>
        <strain evidence="2">YM2019G1</strain>
    </source>
</reference>
<dbReference type="InterPro" id="IPR053217">
    <property type="entry name" value="ACC_Biotin_Carrier"/>
</dbReference>
<accession>A0A6A2YND7</accession>
<dbReference type="Proteomes" id="UP000436088">
    <property type="component" value="Unassembled WGS sequence"/>
</dbReference>
<proteinExistence type="predicted"/>
<protein>
    <submittedName>
        <fullName evidence="2">Transducin family protein</fullName>
    </submittedName>
</protein>
<dbReference type="FunFam" id="2.40.50.100:FF:000059">
    <property type="entry name" value="Biotin/lipoyl attachment domain-containing protein"/>
    <property type="match status" value="1"/>
</dbReference>
<dbReference type="SUPFAM" id="SSF51230">
    <property type="entry name" value="Single hybrid motif"/>
    <property type="match status" value="1"/>
</dbReference>
<keyword evidence="3" id="KW-1185">Reference proteome</keyword>
<feature type="domain" description="Lipoyl-binding" evidence="1">
    <location>
        <begin position="219"/>
        <end position="291"/>
    </location>
</feature>
<dbReference type="EMBL" id="VEPZ02001320">
    <property type="protein sequence ID" value="KAE8680807.1"/>
    <property type="molecule type" value="Genomic_DNA"/>
</dbReference>
<evidence type="ECO:0000313" key="2">
    <source>
        <dbReference type="EMBL" id="KAE8680807.1"/>
    </source>
</evidence>